<accession>A0AAN9TAR2</accession>
<dbReference type="GO" id="GO:0006281">
    <property type="term" value="P:DNA repair"/>
    <property type="evidence" value="ECO:0007669"/>
    <property type="project" value="UniProtKB-KW"/>
</dbReference>
<evidence type="ECO:0000313" key="9">
    <source>
        <dbReference type="EMBL" id="KAK7580457.1"/>
    </source>
</evidence>
<evidence type="ECO:0000313" key="10">
    <source>
        <dbReference type="Proteomes" id="UP001367676"/>
    </source>
</evidence>
<dbReference type="PANTHER" id="PTHR31493:SF1">
    <property type="entry name" value="PROTEIN C19ORF12"/>
    <property type="match status" value="1"/>
</dbReference>
<evidence type="ECO:0000256" key="5">
    <source>
        <dbReference type="ARBA" id="ARBA00023242"/>
    </source>
</evidence>
<feature type="region of interest" description="Disordered" evidence="8">
    <location>
        <begin position="152"/>
        <end position="184"/>
    </location>
</feature>
<keyword evidence="7" id="KW-0175">Coiled coil</keyword>
<dbReference type="PANTHER" id="PTHR31493">
    <property type="entry name" value="NAZO FAMILY MEMBER"/>
    <property type="match status" value="1"/>
</dbReference>
<dbReference type="Gene3D" id="6.10.140.1020">
    <property type="match status" value="1"/>
</dbReference>
<dbReference type="Pfam" id="PF10376">
    <property type="entry name" value="Mei5"/>
    <property type="match status" value="1"/>
</dbReference>
<comment type="similarity">
    <text evidence="2">Belongs to the SFR1/MEI5 family.</text>
</comment>
<dbReference type="GO" id="GO:0005634">
    <property type="term" value="C:nucleus"/>
    <property type="evidence" value="ECO:0007669"/>
    <property type="project" value="UniProtKB-SubCell"/>
</dbReference>
<keyword evidence="3" id="KW-0227">DNA damage</keyword>
<evidence type="ECO:0000256" key="6">
    <source>
        <dbReference type="ARBA" id="ARBA00029457"/>
    </source>
</evidence>
<dbReference type="InterPro" id="IPR033369">
    <property type="entry name" value="C19orf12"/>
</dbReference>
<feature type="compositionally biased region" description="Polar residues" evidence="8">
    <location>
        <begin position="155"/>
        <end position="167"/>
    </location>
</feature>
<evidence type="ECO:0000256" key="3">
    <source>
        <dbReference type="ARBA" id="ARBA00022763"/>
    </source>
</evidence>
<evidence type="ECO:0008006" key="11">
    <source>
        <dbReference type="Google" id="ProtNLM"/>
    </source>
</evidence>
<dbReference type="AlphaFoldDB" id="A0AAN9TAR2"/>
<evidence type="ECO:0000256" key="8">
    <source>
        <dbReference type="SAM" id="MobiDB-lite"/>
    </source>
</evidence>
<comment type="subcellular location">
    <subcellularLocation>
        <location evidence="1">Nucleus</location>
    </subcellularLocation>
</comment>
<proteinExistence type="inferred from homology"/>
<protein>
    <recommendedName>
        <fullName evidence="11">Swi5-dependent recombination DNA repair protein 1 homolog</fullName>
    </recommendedName>
</protein>
<comment type="similarity">
    <text evidence="6">Belongs to the C19orf12 family.</text>
</comment>
<evidence type="ECO:0000256" key="1">
    <source>
        <dbReference type="ARBA" id="ARBA00004123"/>
    </source>
</evidence>
<evidence type="ECO:0000256" key="7">
    <source>
        <dbReference type="SAM" id="Coils"/>
    </source>
</evidence>
<keyword evidence="10" id="KW-1185">Reference proteome</keyword>
<evidence type="ECO:0000256" key="4">
    <source>
        <dbReference type="ARBA" id="ARBA00023204"/>
    </source>
</evidence>
<keyword evidence="5" id="KW-0539">Nucleus</keyword>
<reference evidence="9 10" key="1">
    <citation type="submission" date="2024-03" db="EMBL/GenBank/DDBJ databases">
        <title>Adaptation during the transition from Ophiocordyceps entomopathogen to insect associate is accompanied by gene loss and intensified selection.</title>
        <authorList>
            <person name="Ward C.M."/>
            <person name="Onetto C.A."/>
            <person name="Borneman A.R."/>
        </authorList>
    </citation>
    <scope>NUCLEOTIDE SEQUENCE [LARGE SCALE GENOMIC DNA]</scope>
    <source>
        <strain evidence="9">AWRI1</strain>
        <tissue evidence="9">Single Adult Female</tissue>
    </source>
</reference>
<gene>
    <name evidence="9" type="ORF">V9T40_001086</name>
</gene>
<dbReference type="Proteomes" id="UP001367676">
    <property type="component" value="Unassembled WGS sequence"/>
</dbReference>
<keyword evidence="4" id="KW-0234">DNA repair</keyword>
<name>A0AAN9TAR2_9HEMI</name>
<comment type="caution">
    <text evidence="9">The sequence shown here is derived from an EMBL/GenBank/DDBJ whole genome shotgun (WGS) entry which is preliminary data.</text>
</comment>
<sequence>MPINTREIINIVADLSREENLRICVSECFKGACITGGSTFLGGMLLGPVGMALGGLAGVAMNAARGAQFRPLADVLLNDITPVQQAILVNRVNNIIRDFDVQDAITLGTVVLANGNVRAQVLRLLTEFVRMSEDKVGRRSFFTPCRTVGLKRRSTGTPSPVQNSPKTSLMAKESEESSSTPKRVKGNLEKPICRFPKTLETSTKDDVEEMAVIEQLDCSVQTDTKPVESSPLDLEKQIREVESRLKKLNDDVQNLELVSLNAKQHDRNELNKLILKWRNGCQQALNDLLIAYKDRDNSYTMSTLLSTLGIPPSLVHYSETETDFYE</sequence>
<dbReference type="InterPro" id="IPR018468">
    <property type="entry name" value="SFR1/Mei5"/>
</dbReference>
<evidence type="ECO:0000256" key="2">
    <source>
        <dbReference type="ARBA" id="ARBA00008729"/>
    </source>
</evidence>
<organism evidence="9 10">
    <name type="scientific">Parthenolecanium corni</name>
    <dbReference type="NCBI Taxonomy" id="536013"/>
    <lineage>
        <taxon>Eukaryota</taxon>
        <taxon>Metazoa</taxon>
        <taxon>Ecdysozoa</taxon>
        <taxon>Arthropoda</taxon>
        <taxon>Hexapoda</taxon>
        <taxon>Insecta</taxon>
        <taxon>Pterygota</taxon>
        <taxon>Neoptera</taxon>
        <taxon>Paraneoptera</taxon>
        <taxon>Hemiptera</taxon>
        <taxon>Sternorrhyncha</taxon>
        <taxon>Coccoidea</taxon>
        <taxon>Coccidae</taxon>
        <taxon>Parthenolecanium</taxon>
    </lineage>
</organism>
<dbReference type="EMBL" id="JBBCAQ010000034">
    <property type="protein sequence ID" value="KAK7580457.1"/>
    <property type="molecule type" value="Genomic_DNA"/>
</dbReference>
<feature type="coiled-coil region" evidence="7">
    <location>
        <begin position="238"/>
        <end position="265"/>
    </location>
</feature>
<dbReference type="Pfam" id="PF20721">
    <property type="entry name" value="C19orf12"/>
    <property type="match status" value="1"/>
</dbReference>